<dbReference type="GO" id="GO:0051607">
    <property type="term" value="P:defense response to virus"/>
    <property type="evidence" value="ECO:0007669"/>
    <property type="project" value="UniProtKB-KW"/>
</dbReference>
<keyword evidence="4" id="KW-0460">Magnesium</keyword>
<evidence type="ECO:0000256" key="6">
    <source>
        <dbReference type="ARBA" id="ARBA00023118"/>
    </source>
</evidence>
<dbReference type="PROSITE" id="PS50878">
    <property type="entry name" value="RT_POL"/>
    <property type="match status" value="1"/>
</dbReference>
<dbReference type="InterPro" id="IPR043502">
    <property type="entry name" value="DNA/RNA_pol_sf"/>
</dbReference>
<evidence type="ECO:0000259" key="8">
    <source>
        <dbReference type="PROSITE" id="PS50878"/>
    </source>
</evidence>
<reference evidence="9" key="1">
    <citation type="submission" date="2020-10" db="EMBL/GenBank/DDBJ databases">
        <authorList>
            <person name="Gilroy R."/>
        </authorList>
    </citation>
    <scope>NUCLEOTIDE SEQUENCE</scope>
    <source>
        <strain evidence="9">10192</strain>
    </source>
</reference>
<dbReference type="Pfam" id="PF00078">
    <property type="entry name" value="RVT_1"/>
    <property type="match status" value="1"/>
</dbReference>
<evidence type="ECO:0000313" key="9">
    <source>
        <dbReference type="EMBL" id="MBO8431190.1"/>
    </source>
</evidence>
<keyword evidence="3" id="KW-0479">Metal-binding</keyword>
<comment type="caution">
    <text evidence="9">The sequence shown here is derived from an EMBL/GenBank/DDBJ whole genome shotgun (WGS) entry which is preliminary data.</text>
</comment>
<accession>A0A9D9DQW1</accession>
<evidence type="ECO:0000256" key="7">
    <source>
        <dbReference type="ARBA" id="ARBA00034120"/>
    </source>
</evidence>
<reference evidence="9" key="2">
    <citation type="journal article" date="2021" name="PeerJ">
        <title>Extensive microbial diversity within the chicken gut microbiome revealed by metagenomics and culture.</title>
        <authorList>
            <person name="Gilroy R."/>
            <person name="Ravi A."/>
            <person name="Getino M."/>
            <person name="Pursley I."/>
            <person name="Horton D.L."/>
            <person name="Alikhan N.F."/>
            <person name="Baker D."/>
            <person name="Gharbi K."/>
            <person name="Hall N."/>
            <person name="Watson M."/>
            <person name="Adriaenssens E.M."/>
            <person name="Foster-Nyarko E."/>
            <person name="Jarju S."/>
            <person name="Secka A."/>
            <person name="Antonio M."/>
            <person name="Oren A."/>
            <person name="Chaudhuri R.R."/>
            <person name="La Ragione R."/>
            <person name="Hildebrand F."/>
            <person name="Pallen M.J."/>
        </authorList>
    </citation>
    <scope>NUCLEOTIDE SEQUENCE</scope>
    <source>
        <strain evidence="9">10192</strain>
    </source>
</reference>
<feature type="domain" description="Reverse transcriptase" evidence="8">
    <location>
        <begin position="1"/>
        <end position="217"/>
    </location>
</feature>
<dbReference type="InterPro" id="IPR000477">
    <property type="entry name" value="RT_dom"/>
</dbReference>
<dbReference type="SUPFAM" id="SSF56672">
    <property type="entry name" value="DNA/RNA polymerases"/>
    <property type="match status" value="1"/>
</dbReference>
<dbReference type="Proteomes" id="UP000823632">
    <property type="component" value="Unassembled WGS sequence"/>
</dbReference>
<dbReference type="GO" id="GO:0046872">
    <property type="term" value="F:metal ion binding"/>
    <property type="evidence" value="ECO:0007669"/>
    <property type="project" value="UniProtKB-KW"/>
</dbReference>
<keyword evidence="1" id="KW-0808">Transferase</keyword>
<dbReference type="EMBL" id="JADIND010000161">
    <property type="protein sequence ID" value="MBO8431190.1"/>
    <property type="molecule type" value="Genomic_DNA"/>
</dbReference>
<evidence type="ECO:0000256" key="1">
    <source>
        <dbReference type="ARBA" id="ARBA00022679"/>
    </source>
</evidence>
<evidence type="ECO:0000256" key="2">
    <source>
        <dbReference type="ARBA" id="ARBA00022695"/>
    </source>
</evidence>
<evidence type="ECO:0000256" key="4">
    <source>
        <dbReference type="ARBA" id="ARBA00022842"/>
    </source>
</evidence>
<organism evidence="9 10">
    <name type="scientific">Candidatus Scatousia excrementipullorum</name>
    <dbReference type="NCBI Taxonomy" id="2840936"/>
    <lineage>
        <taxon>Bacteria</taxon>
        <taxon>Candidatus Scatousia</taxon>
    </lineage>
</organism>
<dbReference type="GO" id="GO:0003723">
    <property type="term" value="F:RNA binding"/>
    <property type="evidence" value="ECO:0007669"/>
    <property type="project" value="InterPro"/>
</dbReference>
<dbReference type="InterPro" id="IPR043128">
    <property type="entry name" value="Rev_trsase/Diguanyl_cyclase"/>
</dbReference>
<keyword evidence="5 9" id="KW-0695">RNA-directed DNA polymerase</keyword>
<protein>
    <submittedName>
        <fullName evidence="9">RNA-directed DNA polymerase</fullName>
    </submittedName>
</protein>
<sequence length="262" mass="30720">MKQNVEKIIEKCKDFNEIQYSYSTRVLKRKGKVRFLTIPNTTLKTQQQVINNFLQQKFVRPEYLHTGYKKCSVKNVLNIHKKSKMCIVMDIKNYYKSIPANRIKNFYKHSCDFDDKTAEVLYKLTTYKDQIPLGIPTSNLLSFLVCKDVFDELYNYCKDLGYNITIYADDIVISGNIINPPEVISNVQKTLQKAGLVLNYKKLRIYGSKKRIMNIHIDKNGKCSIDNRLRKSIVVLQNKKDLSPKEMQTLQGMLNYKKYIEE</sequence>
<dbReference type="GO" id="GO:0003964">
    <property type="term" value="F:RNA-directed DNA polymerase activity"/>
    <property type="evidence" value="ECO:0007669"/>
    <property type="project" value="UniProtKB-KW"/>
</dbReference>
<comment type="similarity">
    <text evidence="7">Belongs to the bacterial reverse transcriptase family.</text>
</comment>
<name>A0A9D9DQW1_9BACT</name>
<proteinExistence type="inferred from homology"/>
<dbReference type="InterPro" id="IPR000123">
    <property type="entry name" value="Reverse_transcriptase_msDNA"/>
</dbReference>
<evidence type="ECO:0000256" key="5">
    <source>
        <dbReference type="ARBA" id="ARBA00022918"/>
    </source>
</evidence>
<dbReference type="CDD" id="cd03487">
    <property type="entry name" value="RT_Bac_retron_II"/>
    <property type="match status" value="1"/>
</dbReference>
<keyword evidence="6" id="KW-0051">Antiviral defense</keyword>
<dbReference type="AlphaFoldDB" id="A0A9D9DQW1"/>
<evidence type="ECO:0000256" key="3">
    <source>
        <dbReference type="ARBA" id="ARBA00022723"/>
    </source>
</evidence>
<dbReference type="Gene3D" id="3.30.70.270">
    <property type="match status" value="1"/>
</dbReference>
<keyword evidence="2" id="KW-0548">Nucleotidyltransferase</keyword>
<evidence type="ECO:0000313" key="10">
    <source>
        <dbReference type="Proteomes" id="UP000823632"/>
    </source>
</evidence>
<gene>
    <name evidence="9" type="ORF">IAC76_07350</name>
</gene>